<feature type="compositionally biased region" description="Polar residues" evidence="1">
    <location>
        <begin position="183"/>
        <end position="193"/>
    </location>
</feature>
<dbReference type="GO" id="GO:0060271">
    <property type="term" value="P:cilium assembly"/>
    <property type="evidence" value="ECO:0007669"/>
    <property type="project" value="TreeGrafter"/>
</dbReference>
<feature type="region of interest" description="Disordered" evidence="1">
    <location>
        <begin position="438"/>
        <end position="542"/>
    </location>
</feature>
<feature type="compositionally biased region" description="Basic and acidic residues" evidence="1">
    <location>
        <begin position="148"/>
        <end position="157"/>
    </location>
</feature>
<dbReference type="Proteomes" id="UP000283210">
    <property type="component" value="Chromosome 5"/>
</dbReference>
<dbReference type="EMBL" id="CM012441">
    <property type="protein sequence ID" value="RVE72567.1"/>
    <property type="molecule type" value="Genomic_DNA"/>
</dbReference>
<dbReference type="AlphaFoldDB" id="A0A3S2N3C6"/>
<dbReference type="OrthoDB" id="10042846at2759"/>
<feature type="compositionally biased region" description="Polar residues" evidence="1">
    <location>
        <begin position="42"/>
        <end position="54"/>
    </location>
</feature>
<feature type="compositionally biased region" description="Basic and acidic residues" evidence="1">
    <location>
        <begin position="167"/>
        <end position="180"/>
    </location>
</feature>
<feature type="compositionally biased region" description="Basic and acidic residues" evidence="1">
    <location>
        <begin position="211"/>
        <end position="233"/>
    </location>
</feature>
<dbReference type="GO" id="GO:0005929">
    <property type="term" value="C:cilium"/>
    <property type="evidence" value="ECO:0007669"/>
    <property type="project" value="TreeGrafter"/>
</dbReference>
<dbReference type="GO" id="GO:0008017">
    <property type="term" value="F:microtubule binding"/>
    <property type="evidence" value="ECO:0007669"/>
    <property type="project" value="TreeGrafter"/>
</dbReference>
<dbReference type="Pfam" id="PF15236">
    <property type="entry name" value="CCDC66"/>
    <property type="match status" value="1"/>
</dbReference>
<evidence type="ECO:0000256" key="1">
    <source>
        <dbReference type="SAM" id="MobiDB-lite"/>
    </source>
</evidence>
<dbReference type="PANTHER" id="PTHR22736:SF2">
    <property type="entry name" value="COILED-COIL DOMAIN-CONTAINING PROTEIN 66"/>
    <property type="match status" value="1"/>
</dbReference>
<proteinExistence type="predicted"/>
<feature type="region of interest" description="Disordered" evidence="1">
    <location>
        <begin position="727"/>
        <end position="775"/>
    </location>
</feature>
<feature type="compositionally biased region" description="Basic and acidic residues" evidence="1">
    <location>
        <begin position="690"/>
        <end position="700"/>
    </location>
</feature>
<organism evidence="3 4">
    <name type="scientific">Oryzias javanicus</name>
    <name type="common">Javanese ricefish</name>
    <name type="synonym">Aplocheilus javanicus</name>
    <dbReference type="NCBI Taxonomy" id="123683"/>
    <lineage>
        <taxon>Eukaryota</taxon>
        <taxon>Metazoa</taxon>
        <taxon>Chordata</taxon>
        <taxon>Craniata</taxon>
        <taxon>Vertebrata</taxon>
        <taxon>Euteleostomi</taxon>
        <taxon>Actinopterygii</taxon>
        <taxon>Neopterygii</taxon>
        <taxon>Teleostei</taxon>
        <taxon>Neoteleostei</taxon>
        <taxon>Acanthomorphata</taxon>
        <taxon>Ovalentaria</taxon>
        <taxon>Atherinomorphae</taxon>
        <taxon>Beloniformes</taxon>
        <taxon>Adrianichthyidae</taxon>
        <taxon>Oryziinae</taxon>
        <taxon>Oryzias</taxon>
    </lineage>
</organism>
<feature type="region of interest" description="Disordered" evidence="1">
    <location>
        <begin position="23"/>
        <end position="249"/>
    </location>
</feature>
<feature type="compositionally biased region" description="Polar residues" evidence="1">
    <location>
        <begin position="81"/>
        <end position="91"/>
    </location>
</feature>
<feature type="compositionally biased region" description="Basic and acidic residues" evidence="1">
    <location>
        <begin position="119"/>
        <end position="131"/>
    </location>
</feature>
<dbReference type="GO" id="GO:0005874">
    <property type="term" value="C:microtubule"/>
    <property type="evidence" value="ECO:0007669"/>
    <property type="project" value="TreeGrafter"/>
</dbReference>
<accession>A0A3S2N3C6</accession>
<evidence type="ECO:0000259" key="2">
    <source>
        <dbReference type="Pfam" id="PF15236"/>
    </source>
</evidence>
<gene>
    <name evidence="3" type="ORF">OJAV_G00039830</name>
</gene>
<reference evidence="3 4" key="2">
    <citation type="submission" date="2019-01" db="EMBL/GenBank/DDBJ databases">
        <title>A chromosome length genome reference of the Java medaka (oryzias javanicus).</title>
        <authorList>
            <person name="Herpin A."/>
            <person name="Takehana Y."/>
            <person name="Naruse K."/>
            <person name="Ansai S."/>
            <person name="Kawaguchi M."/>
        </authorList>
    </citation>
    <scope>NUCLEOTIDE SEQUENCE [LARGE SCALE GENOMIC DNA]</scope>
    <source>
        <strain evidence="3">RS831</strain>
        <tissue evidence="3">Whole body</tissue>
    </source>
</reference>
<feature type="region of interest" description="Disordered" evidence="1">
    <location>
        <begin position="571"/>
        <end position="607"/>
    </location>
</feature>
<feature type="region of interest" description="Disordered" evidence="1">
    <location>
        <begin position="401"/>
        <end position="425"/>
    </location>
</feature>
<feature type="compositionally biased region" description="Pro residues" evidence="1">
    <location>
        <begin position="734"/>
        <end position="745"/>
    </location>
</feature>
<feature type="region of interest" description="Disordered" evidence="1">
    <location>
        <begin position="627"/>
        <end position="700"/>
    </location>
</feature>
<evidence type="ECO:0000313" key="4">
    <source>
        <dbReference type="Proteomes" id="UP000283210"/>
    </source>
</evidence>
<feature type="compositionally biased region" description="Polar residues" evidence="1">
    <location>
        <begin position="136"/>
        <end position="147"/>
    </location>
</feature>
<evidence type="ECO:0000313" key="3">
    <source>
        <dbReference type="EMBL" id="RVE72567.1"/>
    </source>
</evidence>
<dbReference type="InterPro" id="IPR039183">
    <property type="entry name" value="CCD66"/>
</dbReference>
<sequence>MKIGDGLLFELENGKPKLILLNRGAENNPAKPLSLRSRPANVLSSRQPPYSQEVQGDGRSARQLAGRHREVRSKAEGGASSAHSSIPITQTEGRKTKRHDHPRQDCVKQKSNKRCAAVRQKDGRTDEKEVLADGDQLQQILNDFQTSCRDKEEDHMGPKFRGSEPTQRGEEGIEKIKETETTVNSQENVSSWLEEQLPHSEAASSAKKAQWRRDLDEQVEQKEHHSAHVRLQDEGGSSSHTEQRAAIRSSLRLGDVSPIEMEQNMEKKEEQRRCWLQELDCQRQEMTERRRLEKLLRNQMEDGFQWMAHFDSFQRRAPTRAGAPSAEVQSGWEPLAWDASSGCGADSSVGASVDSTSRCQTRISYLRTMTSLLDPAQIEERERRRVKQLEQQRAIEAQMEERRKLREEEEAKKREEEEREERRLGREREMLQRQYELETRKEKEQPGAGLHAISPQPDAGLHAISQRPGASLHAISPQPGAGLHAVSPRPGAGLHAISPRPNAGLHAISPRPDAGLHAISPRPGAGLHAISPRPDAGLHAISPRPDAGLHAISLQPDAGLHAVSPQPCAGLHAVSPQPGAGLHAISPQTYGGREAGSEDAGTSSVRDTAVQTDTAGGVQTLDVAVQHHPLPPRPTAPPNSRRAEKENVGDPAGDLYQPFARTQKRVGGKRRPEWNTQRPSRRFVPASERYPPDLQRDRQKNRLKRQAELLALQERARPLRPELAPLTARSLVSAPPPSSAGPAPRPAGRWSPESEAAAQRPALTGAGSPPAPLLQSSVPSELVQCLQRKSGSEQQEAALVCLSCWPSSPSGAPTHLRVPPAHTRRQQQILRGLAQLRQGLLQKQKELEMDLNAPPMSLH</sequence>
<keyword evidence="4" id="KW-1185">Reference proteome</keyword>
<reference evidence="3 4" key="1">
    <citation type="submission" date="2018-11" db="EMBL/GenBank/DDBJ databases">
        <authorList>
            <person name="Lopez-Roques C."/>
            <person name="Donnadieu C."/>
            <person name="Bouchez O."/>
            <person name="Klopp C."/>
            <person name="Cabau C."/>
            <person name="Zahm M."/>
        </authorList>
    </citation>
    <scope>NUCLEOTIDE SEQUENCE [LARGE SCALE GENOMIC DNA]</scope>
    <source>
        <strain evidence="3">RS831</strain>
        <tissue evidence="3">Whole body</tissue>
    </source>
</reference>
<feature type="domain" description="CCDC66" evidence="2">
    <location>
        <begin position="351"/>
        <end position="445"/>
    </location>
</feature>
<name>A0A3S2N3C6_ORYJA</name>
<protein>
    <recommendedName>
        <fullName evidence="2">CCDC66 domain-containing protein</fullName>
    </recommendedName>
</protein>
<dbReference type="InterPro" id="IPR040467">
    <property type="entry name" value="CCDC66_dom"/>
</dbReference>
<dbReference type="PANTHER" id="PTHR22736">
    <property type="entry name" value="COILED-COIL DOMAIN-CONTAINING PROTEIN 66"/>
    <property type="match status" value="1"/>
</dbReference>